<dbReference type="Proteomes" id="UP001190700">
    <property type="component" value="Unassembled WGS sequence"/>
</dbReference>
<keyword evidence="4" id="KW-1185">Reference proteome</keyword>
<reference evidence="3 4" key="1">
    <citation type="journal article" date="2015" name="Genome Biol. Evol.">
        <title>Comparative Genomics of a Bacterivorous Green Alga Reveals Evolutionary Causalities and Consequences of Phago-Mixotrophic Mode of Nutrition.</title>
        <authorList>
            <person name="Burns J.A."/>
            <person name="Paasch A."/>
            <person name="Narechania A."/>
            <person name="Kim E."/>
        </authorList>
    </citation>
    <scope>NUCLEOTIDE SEQUENCE [LARGE SCALE GENOMIC DNA]</scope>
    <source>
        <strain evidence="3 4">PLY_AMNH</strain>
    </source>
</reference>
<accession>A0AAE0BIX0</accession>
<evidence type="ECO:0000256" key="2">
    <source>
        <dbReference type="SAM" id="Phobius"/>
    </source>
</evidence>
<sequence length="487" mass="52396">MRGADIALIPRNTDELTTHLLDSRGNRQPKMSSSSADTFAFKEKEKPPESSIANPYNIFFTPEQLGETPREATGSSGYGAVDEAPLALSEGSVVYVTPEGPDGDLEAASKEQTSTVPLMSGSRFNQLVAVSEKATPEEKPASFFGISYAMLVGGCACAFLSLVVVLCIVFAVTEESSSSNDSDVLSPPPTAHVLLRPPAPKTPEQPFLSEAPAELFPEEDEQVPIVQQSPVEDEAPPAPYVDPKCGYVNQETIVADQASDGYTLVSAGLQTLLFDLQGEVVRQWTHPAASVGPAQLTEDGNLVRLSTPNTASVSVVEELNWDGETVAFCNYGSEEEHITNAALRLPSGNFLALASKKLAEGICSDLGVRSDTCYGGELLRECLSDGIIELQPADDGHCTKVWEWWSHNHVFQTSDPEGPNYNGGGPASMPEKFNVNYVFALGTLEKLPGTTLDLVSLDYREDLDQILVSSFLQAELFVIDHSTTTEQ</sequence>
<proteinExistence type="predicted"/>
<keyword evidence="2" id="KW-0812">Transmembrane</keyword>
<feature type="region of interest" description="Disordered" evidence="1">
    <location>
        <begin position="22"/>
        <end position="56"/>
    </location>
</feature>
<evidence type="ECO:0000313" key="4">
    <source>
        <dbReference type="Proteomes" id="UP001190700"/>
    </source>
</evidence>
<feature type="transmembrane region" description="Helical" evidence="2">
    <location>
        <begin position="148"/>
        <end position="172"/>
    </location>
</feature>
<keyword evidence="2" id="KW-0472">Membrane</keyword>
<keyword evidence="2" id="KW-1133">Transmembrane helix</keyword>
<protein>
    <submittedName>
        <fullName evidence="3">Uncharacterized protein</fullName>
    </submittedName>
</protein>
<evidence type="ECO:0000256" key="1">
    <source>
        <dbReference type="SAM" id="MobiDB-lite"/>
    </source>
</evidence>
<comment type="caution">
    <text evidence="3">The sequence shown here is derived from an EMBL/GenBank/DDBJ whole genome shotgun (WGS) entry which is preliminary data.</text>
</comment>
<dbReference type="EMBL" id="LGRX02034597">
    <property type="protein sequence ID" value="KAK3237431.1"/>
    <property type="molecule type" value="Genomic_DNA"/>
</dbReference>
<dbReference type="AlphaFoldDB" id="A0AAE0BIX0"/>
<organism evidence="3 4">
    <name type="scientific">Cymbomonas tetramitiformis</name>
    <dbReference type="NCBI Taxonomy" id="36881"/>
    <lineage>
        <taxon>Eukaryota</taxon>
        <taxon>Viridiplantae</taxon>
        <taxon>Chlorophyta</taxon>
        <taxon>Pyramimonadophyceae</taxon>
        <taxon>Pyramimonadales</taxon>
        <taxon>Pyramimonadaceae</taxon>
        <taxon>Cymbomonas</taxon>
    </lineage>
</organism>
<evidence type="ECO:0000313" key="3">
    <source>
        <dbReference type="EMBL" id="KAK3237431.1"/>
    </source>
</evidence>
<name>A0AAE0BIX0_9CHLO</name>
<gene>
    <name evidence="3" type="ORF">CYMTET_52493</name>
</gene>
<feature type="non-terminal residue" evidence="3">
    <location>
        <position position="487"/>
    </location>
</feature>